<dbReference type="RefSeq" id="WP_105943389.1">
    <property type="nucleotide sequence ID" value="NZ_CP027433.1"/>
</dbReference>
<feature type="compositionally biased region" description="Low complexity" evidence="1">
    <location>
        <begin position="478"/>
        <end position="492"/>
    </location>
</feature>
<keyword evidence="2" id="KW-0732">Signal</keyword>
<evidence type="ECO:0000256" key="1">
    <source>
        <dbReference type="SAM" id="MobiDB-lite"/>
    </source>
</evidence>
<dbReference type="OrthoDB" id="4370894at2"/>
<gene>
    <name evidence="3" type="ORF">C6V83_16905</name>
</gene>
<evidence type="ECO:0000313" key="3">
    <source>
        <dbReference type="EMBL" id="AVM01686.1"/>
    </source>
</evidence>
<dbReference type="Gene3D" id="3.40.50.1820">
    <property type="entry name" value="alpha/beta hydrolase"/>
    <property type="match status" value="1"/>
</dbReference>
<dbReference type="InterPro" id="IPR029058">
    <property type="entry name" value="AB_hydrolase_fold"/>
</dbReference>
<dbReference type="EMBL" id="CP027433">
    <property type="protein sequence ID" value="AVM01686.1"/>
    <property type="molecule type" value="Genomic_DNA"/>
</dbReference>
<feature type="chain" id="PRO_5015446908" evidence="2">
    <location>
        <begin position="33"/>
        <end position="492"/>
    </location>
</feature>
<feature type="region of interest" description="Disordered" evidence="1">
    <location>
        <begin position="444"/>
        <end position="492"/>
    </location>
</feature>
<reference evidence="3 4" key="1">
    <citation type="submission" date="2018-03" db="EMBL/GenBank/DDBJ databases">
        <title>Characteristics and genome of n-alkane degrading marine bacteria Gordonia iterans isolated from crude oil contaminated in Tae-an, South Korea.</title>
        <authorList>
            <person name="Lee S.-S."/>
            <person name="Kim H."/>
        </authorList>
    </citation>
    <scope>NUCLEOTIDE SEQUENCE [LARGE SCALE GENOMIC DNA]</scope>
    <source>
        <strain evidence="3 4">Co17</strain>
    </source>
</reference>
<dbReference type="Proteomes" id="UP000239814">
    <property type="component" value="Chromosome"/>
</dbReference>
<accession>A0A2S0KJ55</accession>
<name>A0A2S0KJ55_9ACTN</name>
<evidence type="ECO:0000256" key="2">
    <source>
        <dbReference type="SAM" id="SignalP"/>
    </source>
</evidence>
<dbReference type="KEGG" id="git:C6V83_16905"/>
<evidence type="ECO:0000313" key="4">
    <source>
        <dbReference type="Proteomes" id="UP000239814"/>
    </source>
</evidence>
<feature type="region of interest" description="Disordered" evidence="1">
    <location>
        <begin position="381"/>
        <end position="410"/>
    </location>
</feature>
<sequence>MTPRSTSTRTRLAAATLACGLCLGAAAPQAFAADLPQNEAVQQIFQDLIDDDVLRSWAPGTTPTNDLLAKVIDEDAGPAIVIVTPGTDDTGLHPRIDRIVGTRDAAYIKYPESFGPIIAGRSDAALGLPFLAPGYVKSRTVAEQNNLAVMEALKDYGGVVVYTGYSQGAEALGNAAEQGKDELGPNTLILLVSDPRSPWGIKGWAKDLPFSDLWVTPGLGLLGVDNDGARDPGDTGEVNVVSVIMRGDPVADWQWKWHRPVSSLLVNGAGFLAIHSPGDGPYGHLDCSENKQGVVLVRNEGCAPKILTSADGNTTYAIYDTYHPLALFNALLYDAVGIKYDTKDLERWNTYAEAFYPMEDVTEKGARDGVKVAAADSRAADLTGTAETGTHTQSLDQPVAAQSEPTAEVAGKHRLMGQSGDWVEPQDQSSGYVPRHGKHVETHAVQGDDSGVLESNPDPAPSLENGANGKDSVGDPSGAGEVAAVGGLAEVG</sequence>
<dbReference type="AlphaFoldDB" id="A0A2S0KJ55"/>
<keyword evidence="4" id="KW-1185">Reference proteome</keyword>
<feature type="compositionally biased region" description="Polar residues" evidence="1">
    <location>
        <begin position="385"/>
        <end position="396"/>
    </location>
</feature>
<feature type="signal peptide" evidence="2">
    <location>
        <begin position="1"/>
        <end position="32"/>
    </location>
</feature>
<proteinExistence type="predicted"/>
<organism evidence="3 4">
    <name type="scientific">Gordonia iterans</name>
    <dbReference type="NCBI Taxonomy" id="1004901"/>
    <lineage>
        <taxon>Bacteria</taxon>
        <taxon>Bacillati</taxon>
        <taxon>Actinomycetota</taxon>
        <taxon>Actinomycetes</taxon>
        <taxon>Mycobacteriales</taxon>
        <taxon>Gordoniaceae</taxon>
        <taxon>Gordonia</taxon>
    </lineage>
</organism>
<protein>
    <submittedName>
        <fullName evidence="3">PE-PPE domain-containing protein</fullName>
    </submittedName>
</protein>